<dbReference type="OrthoDB" id="273472at2759"/>
<organism evidence="2 3">
    <name type="scientific">Leptomonas seymouri</name>
    <dbReference type="NCBI Taxonomy" id="5684"/>
    <lineage>
        <taxon>Eukaryota</taxon>
        <taxon>Discoba</taxon>
        <taxon>Euglenozoa</taxon>
        <taxon>Kinetoplastea</taxon>
        <taxon>Metakinetoplastina</taxon>
        <taxon>Trypanosomatida</taxon>
        <taxon>Trypanosomatidae</taxon>
        <taxon>Leishmaniinae</taxon>
        <taxon>Leptomonas</taxon>
    </lineage>
</organism>
<comment type="caution">
    <text evidence="2">The sequence shown here is derived from an EMBL/GenBank/DDBJ whole genome shotgun (WGS) entry which is preliminary data.</text>
</comment>
<dbReference type="VEuPathDB" id="TriTrypDB:Lsey_0187_0100"/>
<dbReference type="Proteomes" id="UP000038009">
    <property type="component" value="Unassembled WGS sequence"/>
</dbReference>
<feature type="compositionally biased region" description="Pro residues" evidence="1">
    <location>
        <begin position="328"/>
        <end position="342"/>
    </location>
</feature>
<feature type="compositionally biased region" description="Polar residues" evidence="1">
    <location>
        <begin position="285"/>
        <end position="300"/>
    </location>
</feature>
<feature type="region of interest" description="Disordered" evidence="1">
    <location>
        <begin position="270"/>
        <end position="348"/>
    </location>
</feature>
<gene>
    <name evidence="2" type="ORF">ABL78_5500</name>
</gene>
<dbReference type="SUPFAM" id="SSF52540">
    <property type="entry name" value="P-loop containing nucleoside triphosphate hydrolases"/>
    <property type="match status" value="1"/>
</dbReference>
<dbReference type="AlphaFoldDB" id="A0A0N0P4L8"/>
<protein>
    <submittedName>
        <fullName evidence="2">Uncharacterized protein</fullName>
    </submittedName>
</protein>
<evidence type="ECO:0000313" key="2">
    <source>
        <dbReference type="EMBL" id="KPI85446.1"/>
    </source>
</evidence>
<dbReference type="InterPro" id="IPR027417">
    <property type="entry name" value="P-loop_NTPase"/>
</dbReference>
<sequence>MLNTPAAWEAMKSADAQARLARLHRCASALQNVYAAFTPWQHLSTGIAELDALLNAAGVGSGDGGGSPHITDIGGSMCHVGGLPAGGLHEFYGPPLSGKSFLLRCIATTFARRMTAFRQWCLDELVRDQTWLAASSTDSEGMASGGYVSEGVSPHDAVCAPTVAVYDWDLYICLVRGTSLPTDNPSSVPFSSAEVLSWQKNIIDAFPAPPLFRDSVEGKTHSEYGVGTLHTLSQQQLQRDYVADHCQVCVASTPNELLTFLNGLLTTDDSPQKVSHPHASECTAIPSSPSPQQEASTTESPDCARSATTEKRTRKRSRSGGTDKFKGAPPPSPPPSSAPSPPASASKRVWDLQKQRLLLVDGLDQLWLHPVFGTHCGTHSGQWFAVELHRLLRCFLTPQCLRAPASPAEGSGHSNPLACRSFSVHSTVVVTNGSQGGSFGLHTPQQLQDRLHSSPATTRTAFPRPAGNLVWLMATDTRCLVEPAHPGLVSFPLSTPSSLGAASSTKEDAHTTSAPLWAHGHEAGLPFFVRVSRAAKTTVEARVTVVQGGSRVCGGWVERRADEEDETGEN</sequence>
<proteinExistence type="predicted"/>
<dbReference type="Gene3D" id="3.40.50.300">
    <property type="entry name" value="P-loop containing nucleotide triphosphate hydrolases"/>
    <property type="match status" value="1"/>
</dbReference>
<dbReference type="OMA" id="WYHDELE"/>
<evidence type="ECO:0000256" key="1">
    <source>
        <dbReference type="SAM" id="MobiDB-lite"/>
    </source>
</evidence>
<keyword evidence="3" id="KW-1185">Reference proteome</keyword>
<evidence type="ECO:0000313" key="3">
    <source>
        <dbReference type="Proteomes" id="UP000038009"/>
    </source>
</evidence>
<dbReference type="EMBL" id="LJSK01000187">
    <property type="protein sequence ID" value="KPI85446.1"/>
    <property type="molecule type" value="Genomic_DNA"/>
</dbReference>
<accession>A0A0N0P4L8</accession>
<reference evidence="2 3" key="1">
    <citation type="journal article" date="2015" name="PLoS Pathog.">
        <title>Leptomonas seymouri: Adaptations to the Dixenous Life Cycle Analyzed by Genome Sequencing, Transcriptome Profiling and Co-infection with Leishmania donovani.</title>
        <authorList>
            <person name="Kraeva N."/>
            <person name="Butenko A."/>
            <person name="Hlavacova J."/>
            <person name="Kostygov A."/>
            <person name="Myskova J."/>
            <person name="Grybchuk D."/>
            <person name="Lestinova T."/>
            <person name="Votypka J."/>
            <person name="Volf P."/>
            <person name="Opperdoes F."/>
            <person name="Flegontov P."/>
            <person name="Lukes J."/>
            <person name="Yurchenko V."/>
        </authorList>
    </citation>
    <scope>NUCLEOTIDE SEQUENCE [LARGE SCALE GENOMIC DNA]</scope>
    <source>
        <strain evidence="2 3">ATCC 30220</strain>
    </source>
</reference>
<name>A0A0N0P4L8_LEPSE</name>